<comment type="similarity">
    <text evidence="2">Belongs to the bacterial sugar transferase family.</text>
</comment>
<evidence type="ECO:0000256" key="2">
    <source>
        <dbReference type="ARBA" id="ARBA00006464"/>
    </source>
</evidence>
<keyword evidence="6 7" id="KW-0472">Membrane</keyword>
<dbReference type="InterPro" id="IPR017475">
    <property type="entry name" value="EPS_sugar_tfrase"/>
</dbReference>
<organism evidence="9 10">
    <name type="scientific">Paraburkholderia phenoliruptrix</name>
    <dbReference type="NCBI Taxonomy" id="252970"/>
    <lineage>
        <taxon>Bacteria</taxon>
        <taxon>Pseudomonadati</taxon>
        <taxon>Pseudomonadota</taxon>
        <taxon>Betaproteobacteria</taxon>
        <taxon>Burkholderiales</taxon>
        <taxon>Burkholderiaceae</taxon>
        <taxon>Paraburkholderia</taxon>
    </lineage>
</organism>
<keyword evidence="4 7" id="KW-0812">Transmembrane</keyword>
<keyword evidence="5 7" id="KW-1133">Transmembrane helix</keyword>
<feature type="transmembrane region" description="Helical" evidence="7">
    <location>
        <begin position="37"/>
        <end position="60"/>
    </location>
</feature>
<feature type="transmembrane region" description="Helical" evidence="7">
    <location>
        <begin position="271"/>
        <end position="293"/>
    </location>
</feature>
<dbReference type="Pfam" id="PF13727">
    <property type="entry name" value="CoA_binding_3"/>
    <property type="match status" value="1"/>
</dbReference>
<evidence type="ECO:0000313" key="9">
    <source>
        <dbReference type="EMBL" id="CAB3671557.1"/>
    </source>
</evidence>
<dbReference type="GO" id="GO:0089702">
    <property type="term" value="F:undecaprenyl-phosphate glucose phosphotransferase activity"/>
    <property type="evidence" value="ECO:0007669"/>
    <property type="project" value="UniProtKB-EC"/>
</dbReference>
<evidence type="ECO:0000313" key="10">
    <source>
        <dbReference type="Proteomes" id="UP000494249"/>
    </source>
</evidence>
<dbReference type="NCBIfam" id="TIGR03025">
    <property type="entry name" value="EPS_sugtrans"/>
    <property type="match status" value="1"/>
</dbReference>
<comment type="subcellular location">
    <subcellularLocation>
        <location evidence="1">Membrane</location>
        <topology evidence="1">Multi-pass membrane protein</topology>
    </subcellularLocation>
</comment>
<proteinExistence type="inferred from homology"/>
<dbReference type="NCBIfam" id="TIGR03023">
    <property type="entry name" value="WcaJ_sugtrans"/>
    <property type="match status" value="1"/>
</dbReference>
<dbReference type="Proteomes" id="UP000494249">
    <property type="component" value="Unassembled WGS sequence"/>
</dbReference>
<evidence type="ECO:0000256" key="7">
    <source>
        <dbReference type="SAM" id="Phobius"/>
    </source>
</evidence>
<dbReference type="EC" id="2.7.8.31" evidence="9"/>
<dbReference type="GO" id="GO:0016020">
    <property type="term" value="C:membrane"/>
    <property type="evidence" value="ECO:0007669"/>
    <property type="project" value="UniProtKB-SubCell"/>
</dbReference>
<evidence type="ECO:0000256" key="5">
    <source>
        <dbReference type="ARBA" id="ARBA00022989"/>
    </source>
</evidence>
<dbReference type="Pfam" id="PF02397">
    <property type="entry name" value="Bac_transf"/>
    <property type="match status" value="1"/>
</dbReference>
<dbReference type="PANTHER" id="PTHR30576">
    <property type="entry name" value="COLANIC BIOSYNTHESIS UDP-GLUCOSE LIPID CARRIER TRANSFERASE"/>
    <property type="match status" value="1"/>
</dbReference>
<dbReference type="EMBL" id="CADIKB010000006">
    <property type="protein sequence ID" value="CAB3671557.1"/>
    <property type="molecule type" value="Genomic_DNA"/>
</dbReference>
<dbReference type="RefSeq" id="WP_035483651.1">
    <property type="nucleotide sequence ID" value="NZ_CADFGL010000007.1"/>
</dbReference>
<sequence length="460" mass="51438">MKIVLARLCDIAMTLLGAVIAARLCFGETVPHPLLHCLFAAMVAAMVAVVFPGFSIYLSWRGRPLHPLLLRLIAAWVSVQTMASALVLLLGGMHMLSGRWLLAWTILTVALLLATRIFVYSLLRRYRHAGHDLRHVSIIGYGRYFDRVSRDTKGNAASGFRIVDIVELGAVGAEADQSTIDRDLAALKRVHDSIEANAIREVWLALPATAQASLQRCVDALRDTLIDLRLLPDVEALGVEEHGRALAYIGRPAISLSPVALPREGITGKEVFDRVFAALALLALSPLMLGIAVCVKCSSPGPVFFRQRRKGLNGRPFSIYKFRSMRIHAPEQGVVRQATRDDPRITRVGRFLRRTSLDELPQFINVLRGEMSVVGPRPHAIEHDELYRKQISGYMDRYRVKPGITGWAQVNGHRGETERVEKMVARVEHDLYYLRHWSFALDLRIVFTTILRGFVGTQAY</sequence>
<keyword evidence="3 9" id="KW-0808">Transferase</keyword>
<evidence type="ECO:0000259" key="8">
    <source>
        <dbReference type="Pfam" id="PF02397"/>
    </source>
</evidence>
<feature type="transmembrane region" description="Helical" evidence="7">
    <location>
        <begin position="72"/>
        <end position="95"/>
    </location>
</feature>
<accession>A0A6J5AIN9</accession>
<dbReference type="InterPro" id="IPR003362">
    <property type="entry name" value="Bact_transf"/>
</dbReference>
<evidence type="ECO:0000256" key="1">
    <source>
        <dbReference type="ARBA" id="ARBA00004141"/>
    </source>
</evidence>
<name>A0A6J5AIN9_9BURK</name>
<dbReference type="InterPro" id="IPR017473">
    <property type="entry name" value="Undecaprenyl-P_gluc_Ptfrase"/>
</dbReference>
<dbReference type="AlphaFoldDB" id="A0A6J5AIN9"/>
<gene>
    <name evidence="9" type="primary">wcaJ_2</name>
    <name evidence="9" type="ORF">LMG22037_01991</name>
</gene>
<evidence type="ECO:0000256" key="3">
    <source>
        <dbReference type="ARBA" id="ARBA00022679"/>
    </source>
</evidence>
<feature type="domain" description="Bacterial sugar transferase" evidence="8">
    <location>
        <begin position="269"/>
        <end position="452"/>
    </location>
</feature>
<feature type="transmembrane region" description="Helical" evidence="7">
    <location>
        <begin position="101"/>
        <end position="123"/>
    </location>
</feature>
<reference evidence="9 10" key="1">
    <citation type="submission" date="2020-04" db="EMBL/GenBank/DDBJ databases">
        <authorList>
            <person name="De Canck E."/>
        </authorList>
    </citation>
    <scope>NUCLEOTIDE SEQUENCE [LARGE SCALE GENOMIC DNA]</scope>
    <source>
        <strain evidence="9 10">LMG 22037</strain>
    </source>
</reference>
<evidence type="ECO:0000256" key="4">
    <source>
        <dbReference type="ARBA" id="ARBA00022692"/>
    </source>
</evidence>
<protein>
    <submittedName>
        <fullName evidence="9">UDP-glucose:undecaprenyl-phosphate glucose-1-phosphate transferase</fullName>
        <ecNumber evidence="9">2.7.8.31</ecNumber>
    </submittedName>
</protein>
<evidence type="ECO:0000256" key="6">
    <source>
        <dbReference type="ARBA" id="ARBA00023136"/>
    </source>
</evidence>
<dbReference type="PANTHER" id="PTHR30576:SF0">
    <property type="entry name" value="UNDECAPRENYL-PHOSPHATE N-ACETYLGALACTOSAMINYL 1-PHOSPHATE TRANSFERASE-RELATED"/>
    <property type="match status" value="1"/>
</dbReference>